<accession>A0ABN8DFZ2</accession>
<evidence type="ECO:0000259" key="1">
    <source>
        <dbReference type="Pfam" id="PF01370"/>
    </source>
</evidence>
<protein>
    <submittedName>
        <fullName evidence="2">Protein YeeZ</fullName>
    </submittedName>
</protein>
<feature type="domain" description="NAD-dependent epimerase/dehydratase" evidence="1">
    <location>
        <begin position="6"/>
        <end position="195"/>
    </location>
</feature>
<reference evidence="2" key="1">
    <citation type="submission" date="2021-12" db="EMBL/GenBank/DDBJ databases">
        <authorList>
            <person name="Rodrigo-Torres L."/>
            <person name="Arahal R. D."/>
            <person name="Lucena T."/>
        </authorList>
    </citation>
    <scope>NUCLEOTIDE SEQUENCE</scope>
    <source>
        <strain evidence="2">CECT 8226</strain>
    </source>
</reference>
<proteinExistence type="predicted"/>
<dbReference type="Gene3D" id="3.40.50.720">
    <property type="entry name" value="NAD(P)-binding Rossmann-like Domain"/>
    <property type="match status" value="1"/>
</dbReference>
<sequence>MEQSHILIVGAGWLGMPLAKALMQQGYKVTATRTLESGVTALVEHGINGFSLDLAKQDTELAIKQTSLDIENLGITAIIGCFPPGFRKGAGDGYPKHWQTLTQIAKQAKVKKLVMISSSAVYPEQGEIMTEDMAKLPIAIENPAFNDKSVILLTAEEAVRNSTLDYAIIRCSGLFGPLRHPSRFAAKLSSVSDQAAANMLHLDDAIGITLFALENVSAQVINATTPKTCDKASFYRAALRSAGLDTSLNHVNSVPNKTISSERAERLGYVFKYQHTLDAL</sequence>
<evidence type="ECO:0000313" key="3">
    <source>
        <dbReference type="Proteomes" id="UP000838160"/>
    </source>
</evidence>
<dbReference type="InterPro" id="IPR051604">
    <property type="entry name" value="Ergot_Alk_Oxidoreductase"/>
</dbReference>
<dbReference type="Pfam" id="PF01370">
    <property type="entry name" value="Epimerase"/>
    <property type="match status" value="1"/>
</dbReference>
<dbReference type="PANTHER" id="PTHR43162">
    <property type="match status" value="1"/>
</dbReference>
<organism evidence="2 3">
    <name type="scientific">Vibrio hippocampi</name>
    <dbReference type="NCBI Taxonomy" id="654686"/>
    <lineage>
        <taxon>Bacteria</taxon>
        <taxon>Pseudomonadati</taxon>
        <taxon>Pseudomonadota</taxon>
        <taxon>Gammaproteobacteria</taxon>
        <taxon>Vibrionales</taxon>
        <taxon>Vibrionaceae</taxon>
        <taxon>Vibrio</taxon>
    </lineage>
</organism>
<dbReference type="RefSeq" id="WP_237484704.1">
    <property type="nucleotide sequence ID" value="NZ_CAKLCM010000002.1"/>
</dbReference>
<dbReference type="Proteomes" id="UP000838160">
    <property type="component" value="Unassembled WGS sequence"/>
</dbReference>
<dbReference type="InterPro" id="IPR036291">
    <property type="entry name" value="NAD(P)-bd_dom_sf"/>
</dbReference>
<dbReference type="InterPro" id="IPR001509">
    <property type="entry name" value="Epimerase_deHydtase"/>
</dbReference>
<name>A0ABN8DFZ2_9VIBR</name>
<dbReference type="SUPFAM" id="SSF51735">
    <property type="entry name" value="NAD(P)-binding Rossmann-fold domains"/>
    <property type="match status" value="1"/>
</dbReference>
<dbReference type="EMBL" id="CAKLCM010000002">
    <property type="protein sequence ID" value="CAH0526393.1"/>
    <property type="molecule type" value="Genomic_DNA"/>
</dbReference>
<dbReference type="PANTHER" id="PTHR43162:SF1">
    <property type="entry name" value="PRESTALK A DIFFERENTIATION PROTEIN A"/>
    <property type="match status" value="1"/>
</dbReference>
<gene>
    <name evidence="2" type="primary">yeeZ</name>
    <name evidence="2" type="ORF">VHP8226_01783</name>
</gene>
<keyword evidence="3" id="KW-1185">Reference proteome</keyword>
<comment type="caution">
    <text evidence="2">The sequence shown here is derived from an EMBL/GenBank/DDBJ whole genome shotgun (WGS) entry which is preliminary data.</text>
</comment>
<evidence type="ECO:0000313" key="2">
    <source>
        <dbReference type="EMBL" id="CAH0526393.1"/>
    </source>
</evidence>